<evidence type="ECO:0000313" key="2">
    <source>
        <dbReference type="Proteomes" id="UP000256304"/>
    </source>
</evidence>
<sequence>MEMDAKLQGRPKTYFLQEAIERGFSAIANRLDREQNYRPYFLLRLKPQPQLEHHIWDLGDMCSRFTDAYLLGRPVTGSAAFKEEEEALRAMLDTCDPFLNPFMAGRMLLAYVDLYLDSPSTERREAVEKLAASIRDNVQHEEDYSYWFKNADGWNTMEHAVFGDFNGYPTFPLGGIMLALARFTESAEAPDCEDLLDRMCRFVLNVSGTFEADGRYQGHTHSGGILTAAVAIMRRALRKNDTAIIDQMKNVFDWTLRFSSKWGWVPDGVGPDDASCESCTITDAIHLGLLIARHIDESYYAILERFARNQLLENQFVHTDPMLPQGEFPEKPIFERALYGSWASWSKPGSLDNCIESVEGCCLGAGIRACYLLWDDIVTKRDGVVSVNMALSRNSQWVEVVSYQPYEGKLELHVHEAAEALRVRMPDWVVREDAVLTVDGEARPIVTDETANGYIRLEGLQAGQLVQLLYPLTTVEAIERVSGRDYKVRWRGDTVLSVTPSGQIYPLYQRKWMEQDSAPMTQGIPYAEQRGGNVHW</sequence>
<evidence type="ECO:0000313" key="1">
    <source>
        <dbReference type="EMBL" id="REE66970.1"/>
    </source>
</evidence>
<keyword evidence="2" id="KW-1185">Reference proteome</keyword>
<dbReference type="OrthoDB" id="2631847at2"/>
<dbReference type="RefSeq" id="WP_116192077.1">
    <property type="nucleotide sequence ID" value="NZ_QTTN01000046.1"/>
</dbReference>
<gene>
    <name evidence="1" type="ORF">A8990_14622</name>
</gene>
<accession>A0A3D9R2W4</accession>
<name>A0A3D9R2W4_9BACL</name>
<proteinExistence type="predicted"/>
<comment type="caution">
    <text evidence="1">The sequence shown here is derived from an EMBL/GenBank/DDBJ whole genome shotgun (WGS) entry which is preliminary data.</text>
</comment>
<dbReference type="EMBL" id="QTTN01000046">
    <property type="protein sequence ID" value="REE66970.1"/>
    <property type="molecule type" value="Genomic_DNA"/>
</dbReference>
<dbReference type="InterPro" id="IPR008928">
    <property type="entry name" value="6-hairpin_glycosidase_sf"/>
</dbReference>
<dbReference type="AlphaFoldDB" id="A0A3D9R2W4"/>
<dbReference type="GO" id="GO:0005975">
    <property type="term" value="P:carbohydrate metabolic process"/>
    <property type="evidence" value="ECO:0007669"/>
    <property type="project" value="InterPro"/>
</dbReference>
<dbReference type="Proteomes" id="UP000256304">
    <property type="component" value="Unassembled WGS sequence"/>
</dbReference>
<organism evidence="1 2">
    <name type="scientific">Paenibacillus taihuensis</name>
    <dbReference type="NCBI Taxonomy" id="1156355"/>
    <lineage>
        <taxon>Bacteria</taxon>
        <taxon>Bacillati</taxon>
        <taxon>Bacillota</taxon>
        <taxon>Bacilli</taxon>
        <taxon>Bacillales</taxon>
        <taxon>Paenibacillaceae</taxon>
        <taxon>Paenibacillus</taxon>
    </lineage>
</organism>
<protein>
    <submittedName>
        <fullName evidence="1">Uncharacterized protein</fullName>
    </submittedName>
</protein>
<dbReference type="SUPFAM" id="SSF48208">
    <property type="entry name" value="Six-hairpin glycosidases"/>
    <property type="match status" value="1"/>
</dbReference>
<reference evidence="1 2" key="1">
    <citation type="submission" date="2018-08" db="EMBL/GenBank/DDBJ databases">
        <title>Genomic Encyclopedia of Type Strains, Phase III (KMG-III): the genomes of soil and plant-associated and newly described type strains.</title>
        <authorList>
            <person name="Whitman W."/>
        </authorList>
    </citation>
    <scope>NUCLEOTIDE SEQUENCE [LARGE SCALE GENOMIC DNA]</scope>
    <source>
        <strain evidence="1 2">CGMCC 1.10966</strain>
    </source>
</reference>